<feature type="signal peptide" evidence="1">
    <location>
        <begin position="1"/>
        <end position="32"/>
    </location>
</feature>
<sequence length="153" mass="17414">MSVRLGRAILVIMSLAPLLCVSCLSMNVPKTAQVEPNPTSSGTVTEASLDKSLADTWELLYQVNDKGDQERPRDATRTVIEFTDKGQVIFNRMDKENSEAMKSRTGKYSLEKSEISITDDVGNTVKWPYQITGDQLVIFMPEVNKKFYWRRFR</sequence>
<evidence type="ECO:0000256" key="1">
    <source>
        <dbReference type="SAM" id="SignalP"/>
    </source>
</evidence>
<dbReference type="AlphaFoldDB" id="A0A9D6UZN1"/>
<keyword evidence="1" id="KW-0732">Signal</keyword>
<organism evidence="3 4">
    <name type="scientific">Desulfomonile tiedjei</name>
    <dbReference type="NCBI Taxonomy" id="2358"/>
    <lineage>
        <taxon>Bacteria</taxon>
        <taxon>Pseudomonadati</taxon>
        <taxon>Thermodesulfobacteriota</taxon>
        <taxon>Desulfomonilia</taxon>
        <taxon>Desulfomonilales</taxon>
        <taxon>Desulfomonilaceae</taxon>
        <taxon>Desulfomonile</taxon>
    </lineage>
</organism>
<evidence type="ECO:0000259" key="2">
    <source>
        <dbReference type="Pfam" id="PF13648"/>
    </source>
</evidence>
<comment type="caution">
    <text evidence="3">The sequence shown here is derived from an EMBL/GenBank/DDBJ whole genome shotgun (WGS) entry which is preliminary data.</text>
</comment>
<dbReference type="InterPro" id="IPR024311">
    <property type="entry name" value="Lipocalin-like"/>
</dbReference>
<gene>
    <name evidence="3" type="ORF">HY912_04730</name>
</gene>
<evidence type="ECO:0000313" key="3">
    <source>
        <dbReference type="EMBL" id="MBI5248779.1"/>
    </source>
</evidence>
<dbReference type="EMBL" id="JACRDE010000137">
    <property type="protein sequence ID" value="MBI5248779.1"/>
    <property type="molecule type" value="Genomic_DNA"/>
</dbReference>
<accession>A0A9D6UZN1</accession>
<evidence type="ECO:0000313" key="4">
    <source>
        <dbReference type="Proteomes" id="UP000807825"/>
    </source>
</evidence>
<feature type="chain" id="PRO_5038976542" evidence="1">
    <location>
        <begin position="33"/>
        <end position="153"/>
    </location>
</feature>
<reference evidence="3" key="1">
    <citation type="submission" date="2020-07" db="EMBL/GenBank/DDBJ databases">
        <title>Huge and variable diversity of episymbiotic CPR bacteria and DPANN archaea in groundwater ecosystems.</title>
        <authorList>
            <person name="He C.Y."/>
            <person name="Keren R."/>
            <person name="Whittaker M."/>
            <person name="Farag I.F."/>
            <person name="Doudna J."/>
            <person name="Cate J.H.D."/>
            <person name="Banfield J.F."/>
        </authorList>
    </citation>
    <scope>NUCLEOTIDE SEQUENCE</scope>
    <source>
        <strain evidence="3">NC_groundwater_1664_Pr3_B-0.1um_52_9</strain>
    </source>
</reference>
<proteinExistence type="predicted"/>
<name>A0A9D6UZN1_9BACT</name>
<protein>
    <submittedName>
        <fullName evidence="3">Lipocalin family protein</fullName>
    </submittedName>
</protein>
<dbReference type="Proteomes" id="UP000807825">
    <property type="component" value="Unassembled WGS sequence"/>
</dbReference>
<dbReference type="Pfam" id="PF13648">
    <property type="entry name" value="Lipocalin_4"/>
    <property type="match status" value="1"/>
</dbReference>
<feature type="domain" description="Lipocalin-like" evidence="2">
    <location>
        <begin position="54"/>
        <end position="138"/>
    </location>
</feature>